<keyword evidence="3" id="KW-1185">Reference proteome</keyword>
<evidence type="ECO:0000256" key="1">
    <source>
        <dbReference type="ARBA" id="ARBA00007031"/>
    </source>
</evidence>
<evidence type="ECO:0000313" key="3">
    <source>
        <dbReference type="Proteomes" id="UP001237595"/>
    </source>
</evidence>
<proteinExistence type="inferred from homology"/>
<dbReference type="RefSeq" id="WP_281458240.1">
    <property type="nucleotide sequence ID" value="NZ_JASAOF010000023.1"/>
</dbReference>
<name>A0ABT6PVD7_9PSEU</name>
<dbReference type="Gene3D" id="1.10.10.1550">
    <property type="entry name" value="ROS/MUCR transcriptional regulator protein"/>
    <property type="match status" value="1"/>
</dbReference>
<dbReference type="InterPro" id="IPR008807">
    <property type="entry name" value="ROS_MUCR"/>
</dbReference>
<protein>
    <submittedName>
        <fullName evidence="2">MucR family transcriptional regulator</fullName>
    </submittedName>
</protein>
<reference evidence="2 3" key="1">
    <citation type="submission" date="2023-04" db="EMBL/GenBank/DDBJ databases">
        <title>Draft genome sequence of Saccharopolyspora sp. TS4A08 isolated from sweet potato rhizospheric soil.</title>
        <authorList>
            <person name="Suksaard P."/>
            <person name="Duangmal K."/>
        </authorList>
    </citation>
    <scope>NUCLEOTIDE SEQUENCE [LARGE SCALE GENOMIC DNA]</scope>
    <source>
        <strain evidence="2 3">TS4A08</strain>
    </source>
</reference>
<dbReference type="Proteomes" id="UP001237595">
    <property type="component" value="Unassembled WGS sequence"/>
</dbReference>
<sequence length="324" mass="36033">MSQYAPTGVVVREGDRVLCHLCGEWFRSIPAHLSAHGWTHLAYREAFGLERNQSLEGDGTRQRRAVAMRTRRLRDPHVRAGCEQGEVWLRSGELTKAAARASRGRRQPEQRRAKTLRTLAAISPAARAEGTRRQKLAKLRETAQNAATALGFADIGALVRDRVATGNSLAAISREAGLHKDWLCRHLSNVDPEAAREIDGIAARRRFDAPWLPRIGEWGFTDVAAYLHDRHVLQRRSIRAIAHEVGFGRGAVETALARHGITKTAHATNRQRCAERAARVAAEFGFAAITDYLDDRRAAGMTWREIAAECGQPPSWVRRRAGLP</sequence>
<dbReference type="Pfam" id="PF05443">
    <property type="entry name" value="ROS_MUCR"/>
    <property type="match status" value="1"/>
</dbReference>
<dbReference type="EMBL" id="JASAOF010000023">
    <property type="protein sequence ID" value="MDI2031978.1"/>
    <property type="molecule type" value="Genomic_DNA"/>
</dbReference>
<accession>A0ABT6PVD7</accession>
<evidence type="ECO:0000313" key="2">
    <source>
        <dbReference type="EMBL" id="MDI2031978.1"/>
    </source>
</evidence>
<comment type="caution">
    <text evidence="2">The sequence shown here is derived from an EMBL/GenBank/DDBJ whole genome shotgun (WGS) entry which is preliminary data.</text>
</comment>
<comment type="similarity">
    <text evidence="1">Belongs to the ros/MucR family.</text>
</comment>
<dbReference type="InterPro" id="IPR041920">
    <property type="entry name" value="ROS/MUCR_sf"/>
</dbReference>
<gene>
    <name evidence="2" type="ORF">QFW96_25370</name>
</gene>
<organism evidence="2 3">
    <name type="scientific">Saccharopolyspora ipomoeae</name>
    <dbReference type="NCBI Taxonomy" id="3042027"/>
    <lineage>
        <taxon>Bacteria</taxon>
        <taxon>Bacillati</taxon>
        <taxon>Actinomycetota</taxon>
        <taxon>Actinomycetes</taxon>
        <taxon>Pseudonocardiales</taxon>
        <taxon>Pseudonocardiaceae</taxon>
        <taxon>Saccharopolyspora</taxon>
    </lineage>
</organism>